<evidence type="ECO:0000256" key="3">
    <source>
        <dbReference type="ARBA" id="ARBA00022884"/>
    </source>
</evidence>
<dbReference type="SUPFAM" id="SSF55658">
    <property type="entry name" value="L9 N-domain-like"/>
    <property type="match status" value="1"/>
</dbReference>
<dbReference type="InterPro" id="IPR020594">
    <property type="entry name" value="Ribosomal_bL9_bac/chp"/>
</dbReference>
<reference evidence="10 11" key="1">
    <citation type="journal article" date="2015" name="Genome Announc.">
        <title>Complete Genome Sequence of the Novel Leech Symbiont Mucinivorans hirudinis M3T.</title>
        <authorList>
            <person name="Nelson M.C."/>
            <person name="Bomar L."/>
            <person name="Graf J."/>
        </authorList>
    </citation>
    <scope>NUCLEOTIDE SEQUENCE [LARGE SCALE GENOMIC DNA]</scope>
    <source>
        <strain evidence="11">M3</strain>
    </source>
</reference>
<dbReference type="GO" id="GO:0019843">
    <property type="term" value="F:rRNA binding"/>
    <property type="evidence" value="ECO:0007669"/>
    <property type="project" value="UniProtKB-UniRule"/>
</dbReference>
<dbReference type="GO" id="GO:0006412">
    <property type="term" value="P:translation"/>
    <property type="evidence" value="ECO:0007669"/>
    <property type="project" value="UniProtKB-UniRule"/>
</dbReference>
<dbReference type="NCBIfam" id="TIGR00158">
    <property type="entry name" value="L9"/>
    <property type="match status" value="1"/>
</dbReference>
<organism evidence="10 11">
    <name type="scientific">Mucinivorans hirudinis</name>
    <dbReference type="NCBI Taxonomy" id="1433126"/>
    <lineage>
        <taxon>Bacteria</taxon>
        <taxon>Pseudomonadati</taxon>
        <taxon>Bacteroidota</taxon>
        <taxon>Bacteroidia</taxon>
        <taxon>Bacteroidales</taxon>
        <taxon>Rikenellaceae</taxon>
        <taxon>Mucinivorans</taxon>
    </lineage>
</organism>
<dbReference type="eggNOG" id="COG0359">
    <property type="taxonomic scope" value="Bacteria"/>
</dbReference>
<evidence type="ECO:0000256" key="5">
    <source>
        <dbReference type="ARBA" id="ARBA00023274"/>
    </source>
</evidence>
<evidence type="ECO:0000259" key="8">
    <source>
        <dbReference type="Pfam" id="PF01281"/>
    </source>
</evidence>
<dbReference type="GO" id="GO:0005840">
    <property type="term" value="C:ribosome"/>
    <property type="evidence" value="ECO:0007669"/>
    <property type="project" value="UniProtKB-KW"/>
</dbReference>
<comment type="similarity">
    <text evidence="1 7">Belongs to the bacterial ribosomal protein bL9 family.</text>
</comment>
<dbReference type="PATRIC" id="fig|1433126.3.peg.1182"/>
<evidence type="ECO:0000256" key="1">
    <source>
        <dbReference type="ARBA" id="ARBA00010605"/>
    </source>
</evidence>
<evidence type="ECO:0000313" key="10">
    <source>
        <dbReference type="EMBL" id="CDN31284.1"/>
    </source>
</evidence>
<comment type="function">
    <text evidence="7">Binds to the 23S rRNA.</text>
</comment>
<dbReference type="InterPro" id="IPR020070">
    <property type="entry name" value="Ribosomal_bL9_N"/>
</dbReference>
<dbReference type="STRING" id="1433126.BN938_1190"/>
<evidence type="ECO:0000256" key="2">
    <source>
        <dbReference type="ARBA" id="ARBA00022730"/>
    </source>
</evidence>
<proteinExistence type="inferred from homology"/>
<dbReference type="HOGENOM" id="CLU_078938_3_0_10"/>
<dbReference type="InterPro" id="IPR009027">
    <property type="entry name" value="Ribosomal_bL9/RNase_H1_N"/>
</dbReference>
<evidence type="ECO:0000313" key="11">
    <source>
        <dbReference type="Proteomes" id="UP000027616"/>
    </source>
</evidence>
<feature type="domain" description="Ribosomal protein L9" evidence="8">
    <location>
        <begin position="1"/>
        <end position="46"/>
    </location>
</feature>
<keyword evidence="11" id="KW-1185">Reference proteome</keyword>
<dbReference type="EMBL" id="HG934468">
    <property type="protein sequence ID" value="CDN31284.1"/>
    <property type="molecule type" value="Genomic_DNA"/>
</dbReference>
<dbReference type="GO" id="GO:1990904">
    <property type="term" value="C:ribonucleoprotein complex"/>
    <property type="evidence" value="ECO:0007669"/>
    <property type="project" value="UniProtKB-KW"/>
</dbReference>
<keyword evidence="5 7" id="KW-0687">Ribonucleoprotein</keyword>
<dbReference type="InterPro" id="IPR036791">
    <property type="entry name" value="Ribosomal_bL9_C_sf"/>
</dbReference>
<evidence type="ECO:0000259" key="9">
    <source>
        <dbReference type="Pfam" id="PF03948"/>
    </source>
</evidence>
<evidence type="ECO:0000256" key="6">
    <source>
        <dbReference type="ARBA" id="ARBA00035292"/>
    </source>
</evidence>
<dbReference type="PANTHER" id="PTHR21368">
    <property type="entry name" value="50S RIBOSOMAL PROTEIN L9"/>
    <property type="match status" value="1"/>
</dbReference>
<keyword evidence="3 7" id="KW-0694">RNA-binding</keyword>
<dbReference type="InterPro" id="IPR036935">
    <property type="entry name" value="Ribosomal_bL9_N_sf"/>
</dbReference>
<dbReference type="AlphaFoldDB" id="A0A060RCW3"/>
<dbReference type="Pfam" id="PF01281">
    <property type="entry name" value="Ribosomal_L9_N"/>
    <property type="match status" value="1"/>
</dbReference>
<dbReference type="Gene3D" id="3.40.5.10">
    <property type="entry name" value="Ribosomal protein L9, N-terminal domain"/>
    <property type="match status" value="1"/>
</dbReference>
<dbReference type="OrthoDB" id="9788336at2"/>
<dbReference type="Pfam" id="PF03948">
    <property type="entry name" value="Ribosomal_L9_C"/>
    <property type="match status" value="1"/>
</dbReference>
<dbReference type="Gene3D" id="3.10.430.100">
    <property type="entry name" value="Ribosomal protein L9, C-terminal domain"/>
    <property type="match status" value="1"/>
</dbReference>
<evidence type="ECO:0000256" key="7">
    <source>
        <dbReference type="HAMAP-Rule" id="MF_00503"/>
    </source>
</evidence>
<feature type="domain" description="Large ribosomal subunit protein bL9 C-terminal" evidence="9">
    <location>
        <begin position="64"/>
        <end position="145"/>
    </location>
</feature>
<sequence>MEIILKQDVDNLGHKDQIVNVRPGYANNYLIPQGYAISATVSAKKILAENIKQRAHKEEKMVKDATSVAETLAAITLTIAAKASESGKIFGSVTNTNVAEAIAAKGIEVDKRNIKVEAIKELGSYKAIVKIYKDITAEVAIEVVAAE</sequence>
<gene>
    <name evidence="7" type="primary">rplI</name>
    <name evidence="10" type="ORF">BN938_1190</name>
</gene>
<name>A0A060RCW3_9BACT</name>
<dbReference type="HAMAP" id="MF_00503">
    <property type="entry name" value="Ribosomal_bL9"/>
    <property type="match status" value="1"/>
</dbReference>
<evidence type="ECO:0000256" key="4">
    <source>
        <dbReference type="ARBA" id="ARBA00022980"/>
    </source>
</evidence>
<protein>
    <recommendedName>
        <fullName evidence="6 7">Large ribosomal subunit protein bL9</fullName>
    </recommendedName>
</protein>
<dbReference type="InterPro" id="IPR020069">
    <property type="entry name" value="Ribosomal_bL9_C"/>
</dbReference>
<dbReference type="KEGG" id="rbc:BN938_1190"/>
<keyword evidence="2 7" id="KW-0699">rRNA-binding</keyword>
<dbReference type="SUPFAM" id="SSF55653">
    <property type="entry name" value="Ribosomal protein L9 C-domain"/>
    <property type="match status" value="1"/>
</dbReference>
<dbReference type="GO" id="GO:0003735">
    <property type="term" value="F:structural constituent of ribosome"/>
    <property type="evidence" value="ECO:0007669"/>
    <property type="project" value="InterPro"/>
</dbReference>
<dbReference type="InterPro" id="IPR000244">
    <property type="entry name" value="Ribosomal_bL9"/>
</dbReference>
<dbReference type="Proteomes" id="UP000027616">
    <property type="component" value="Chromosome I"/>
</dbReference>
<accession>A0A060RCW3</accession>
<keyword evidence="4 7" id="KW-0689">Ribosomal protein</keyword>